<dbReference type="PROSITE" id="PS50850">
    <property type="entry name" value="MFS"/>
    <property type="match status" value="1"/>
</dbReference>
<reference evidence="9" key="1">
    <citation type="journal article" date="2019" name="Int. J. Syst. Evol. Microbiol.">
        <title>The Global Catalogue of Microorganisms (GCM) 10K type strain sequencing project: providing services to taxonomists for standard genome sequencing and annotation.</title>
        <authorList>
            <consortium name="The Broad Institute Genomics Platform"/>
            <consortium name="The Broad Institute Genome Sequencing Center for Infectious Disease"/>
            <person name="Wu L."/>
            <person name="Ma J."/>
        </authorList>
    </citation>
    <scope>NUCLEOTIDE SEQUENCE [LARGE SCALE GENOMIC DNA]</scope>
    <source>
        <strain evidence="9">JCM 18055</strain>
    </source>
</reference>
<feature type="domain" description="Major facilitator superfamily (MFS) profile" evidence="7">
    <location>
        <begin position="21"/>
        <end position="434"/>
    </location>
</feature>
<keyword evidence="9" id="KW-1185">Reference proteome</keyword>
<dbReference type="PROSITE" id="PS00217">
    <property type="entry name" value="SUGAR_TRANSPORT_2"/>
    <property type="match status" value="1"/>
</dbReference>
<feature type="transmembrane region" description="Helical" evidence="6">
    <location>
        <begin position="175"/>
        <end position="195"/>
    </location>
</feature>
<dbReference type="PANTHER" id="PTHR23508:SF10">
    <property type="entry name" value="CARBOXYLIC ACID TRANSPORTER PROTEIN HOMOLOG"/>
    <property type="match status" value="1"/>
</dbReference>
<evidence type="ECO:0000256" key="4">
    <source>
        <dbReference type="ARBA" id="ARBA00023136"/>
    </source>
</evidence>
<feature type="region of interest" description="Disordered" evidence="5">
    <location>
        <begin position="437"/>
        <end position="463"/>
    </location>
</feature>
<feature type="transmembrane region" description="Helical" evidence="6">
    <location>
        <begin position="21"/>
        <end position="42"/>
    </location>
</feature>
<feature type="transmembrane region" description="Helical" evidence="6">
    <location>
        <begin position="54"/>
        <end position="75"/>
    </location>
</feature>
<comment type="subcellular location">
    <subcellularLocation>
        <location evidence="1">Cell membrane</location>
        <topology evidence="1">Multi-pass membrane protein</topology>
    </subcellularLocation>
</comment>
<evidence type="ECO:0000256" key="6">
    <source>
        <dbReference type="SAM" id="Phobius"/>
    </source>
</evidence>
<gene>
    <name evidence="8" type="ORF">GCM10023215_55200</name>
</gene>
<dbReference type="Pfam" id="PF07690">
    <property type="entry name" value="MFS_1"/>
    <property type="match status" value="1"/>
</dbReference>
<feature type="transmembrane region" description="Helical" evidence="6">
    <location>
        <begin position="87"/>
        <end position="106"/>
    </location>
</feature>
<keyword evidence="2 6" id="KW-0812">Transmembrane</keyword>
<dbReference type="PROSITE" id="PS00216">
    <property type="entry name" value="SUGAR_TRANSPORT_1"/>
    <property type="match status" value="1"/>
</dbReference>
<dbReference type="PANTHER" id="PTHR23508">
    <property type="entry name" value="CARBOXYLIC ACID TRANSPORTER PROTEIN HOMOLOG"/>
    <property type="match status" value="1"/>
</dbReference>
<evidence type="ECO:0000256" key="3">
    <source>
        <dbReference type="ARBA" id="ARBA00022989"/>
    </source>
</evidence>
<feature type="transmembrane region" description="Helical" evidence="6">
    <location>
        <begin position="378"/>
        <end position="398"/>
    </location>
</feature>
<dbReference type="RefSeq" id="WP_345383683.1">
    <property type="nucleotide sequence ID" value="NZ_BAABIC010000024.1"/>
</dbReference>
<feature type="transmembrane region" description="Helical" evidence="6">
    <location>
        <begin position="410"/>
        <end position="429"/>
    </location>
</feature>
<feature type="transmembrane region" description="Helical" evidence="6">
    <location>
        <begin position="256"/>
        <end position="276"/>
    </location>
</feature>
<protein>
    <submittedName>
        <fullName evidence="8">MFS transporter</fullName>
    </submittedName>
</protein>
<dbReference type="SUPFAM" id="SSF103473">
    <property type="entry name" value="MFS general substrate transporter"/>
    <property type="match status" value="1"/>
</dbReference>
<feature type="transmembrane region" description="Helical" evidence="6">
    <location>
        <begin position="320"/>
        <end position="338"/>
    </location>
</feature>
<evidence type="ECO:0000256" key="1">
    <source>
        <dbReference type="ARBA" id="ARBA00004651"/>
    </source>
</evidence>
<evidence type="ECO:0000256" key="5">
    <source>
        <dbReference type="SAM" id="MobiDB-lite"/>
    </source>
</evidence>
<feature type="transmembrane region" description="Helical" evidence="6">
    <location>
        <begin position="112"/>
        <end position="134"/>
    </location>
</feature>
<dbReference type="CDD" id="cd17365">
    <property type="entry name" value="MFS_PcaK_like"/>
    <property type="match status" value="1"/>
</dbReference>
<keyword evidence="4 6" id="KW-0472">Membrane</keyword>
<feature type="transmembrane region" description="Helical" evidence="6">
    <location>
        <begin position="288"/>
        <end position="313"/>
    </location>
</feature>
<dbReference type="InterPro" id="IPR005829">
    <property type="entry name" value="Sugar_transporter_CS"/>
</dbReference>
<feature type="transmembrane region" description="Helical" evidence="6">
    <location>
        <begin position="344"/>
        <end position="366"/>
    </location>
</feature>
<dbReference type="Proteomes" id="UP001500325">
    <property type="component" value="Unassembled WGS sequence"/>
</dbReference>
<dbReference type="InterPro" id="IPR036259">
    <property type="entry name" value="MFS_trans_sf"/>
</dbReference>
<comment type="caution">
    <text evidence="8">The sequence shown here is derived from an EMBL/GenBank/DDBJ whole genome shotgun (WGS) entry which is preliminary data.</text>
</comment>
<organism evidence="8 9">
    <name type="scientific">Pseudonocardia yuanmonensis</name>
    <dbReference type="NCBI Taxonomy" id="1095914"/>
    <lineage>
        <taxon>Bacteria</taxon>
        <taxon>Bacillati</taxon>
        <taxon>Actinomycetota</taxon>
        <taxon>Actinomycetes</taxon>
        <taxon>Pseudonocardiales</taxon>
        <taxon>Pseudonocardiaceae</taxon>
        <taxon>Pseudonocardia</taxon>
    </lineage>
</organism>
<dbReference type="InterPro" id="IPR011701">
    <property type="entry name" value="MFS"/>
</dbReference>
<proteinExistence type="predicted"/>
<name>A0ABP8XFV6_9PSEU</name>
<dbReference type="InterPro" id="IPR020846">
    <property type="entry name" value="MFS_dom"/>
</dbReference>
<sequence length="463" mass="47571">MSATVRELIDDRPMSRFQWGAVVVCVLLNMLDGFDVLVMAFTGKAVSADWGLNGAQLGLLLSAGLIGMAVGSMVVAPWADRFGRRPIVLGCLAVAAAAMLLSAVSQSPVQLGVLRAVTGLGIGGILATSNVIAAEYASRRWRGLAVSLNSTGYALGATLGGLLAAVLIGQFGWRSVFLVGGLATAASIPLVWWRLPESLDFLLARRPAGALERVNALLARMGHAALSALPAQTSAPKGVGAGYRELLTPRLRRTTLVLWVVFFCIMAGFYFVTSWTPTLLVEAGLSPTAGIAGGTLLNVGGIFGAALLGLLAAKFALRTVLATYLVATGVLLAVFIGASSSLALAFVVAAVIGVFVNGCVAGLYALTPTVYEPAVRTTGVGTGLAIGRAGAILAPTLAGTLLDGGWTPEQLYIAFGAVFVVTAALLFLLRLRRTDSATPDTTTPGTTPDTAEPTTARVEGASS</sequence>
<accession>A0ABP8XFV6</accession>
<dbReference type="Gene3D" id="1.20.1250.20">
    <property type="entry name" value="MFS general substrate transporter like domains"/>
    <property type="match status" value="1"/>
</dbReference>
<evidence type="ECO:0000313" key="9">
    <source>
        <dbReference type="Proteomes" id="UP001500325"/>
    </source>
</evidence>
<evidence type="ECO:0000256" key="2">
    <source>
        <dbReference type="ARBA" id="ARBA00022692"/>
    </source>
</evidence>
<dbReference type="EMBL" id="BAABIC010000024">
    <property type="protein sequence ID" value="GAA4707303.1"/>
    <property type="molecule type" value="Genomic_DNA"/>
</dbReference>
<feature type="transmembrane region" description="Helical" evidence="6">
    <location>
        <begin position="146"/>
        <end position="169"/>
    </location>
</feature>
<feature type="compositionally biased region" description="Low complexity" evidence="5">
    <location>
        <begin position="437"/>
        <end position="456"/>
    </location>
</feature>
<evidence type="ECO:0000313" key="8">
    <source>
        <dbReference type="EMBL" id="GAA4707303.1"/>
    </source>
</evidence>
<evidence type="ECO:0000259" key="7">
    <source>
        <dbReference type="PROSITE" id="PS50850"/>
    </source>
</evidence>
<keyword evidence="3 6" id="KW-1133">Transmembrane helix</keyword>